<dbReference type="PANTHER" id="PTHR34988">
    <property type="entry name" value="PROTEIN, PUTATIVE-RELATED"/>
    <property type="match status" value="1"/>
</dbReference>
<feature type="domain" description="PPC" evidence="1">
    <location>
        <begin position="8"/>
        <end position="144"/>
    </location>
</feature>
<accession>A0A402AKA1</accession>
<comment type="caution">
    <text evidence="2">The sequence shown here is derived from an EMBL/GenBank/DDBJ whole genome shotgun (WGS) entry which is preliminary data.</text>
</comment>
<dbReference type="RefSeq" id="WP_126551405.1">
    <property type="nucleotide sequence ID" value="NZ_BIFS01000001.1"/>
</dbReference>
<sequence>MKTKLLNDQGGKAYVLVFDQGDEFIATLLQFATQNGLAAAHFTAIGGFSDAILGYFEPEKKSYKKISLQEQVEVLALTGDIALKEDGTPQIHAHVVVGDSNGLAHGGHIMEAHVRPTLEFILEESPAHWYRRHDPESGLALIAL</sequence>
<evidence type="ECO:0000313" key="3">
    <source>
        <dbReference type="Proteomes" id="UP000287188"/>
    </source>
</evidence>
<dbReference type="AlphaFoldDB" id="A0A402AKA1"/>
<evidence type="ECO:0000259" key="1">
    <source>
        <dbReference type="PROSITE" id="PS51742"/>
    </source>
</evidence>
<dbReference type="InterPro" id="IPR005175">
    <property type="entry name" value="PPC_dom"/>
</dbReference>
<reference evidence="3" key="1">
    <citation type="submission" date="2018-12" db="EMBL/GenBank/DDBJ databases">
        <title>Tengunoibacter tsumagoiensis gen. nov., sp. nov., Dictyobacter kobayashii sp. nov., D. alpinus sp. nov., and D. joshuensis sp. nov. and description of Dictyobacteraceae fam. nov. within the order Ktedonobacterales isolated from Tengu-no-mugimeshi.</title>
        <authorList>
            <person name="Wang C.M."/>
            <person name="Zheng Y."/>
            <person name="Sakai Y."/>
            <person name="Toyoda A."/>
            <person name="Minakuchi Y."/>
            <person name="Abe K."/>
            <person name="Yokota A."/>
            <person name="Yabe S."/>
        </authorList>
    </citation>
    <scope>NUCLEOTIDE SEQUENCE [LARGE SCALE GENOMIC DNA]</scope>
    <source>
        <strain evidence="3">Uno11</strain>
    </source>
</reference>
<dbReference type="PIRSF" id="PIRSF016702">
    <property type="entry name" value="DNA_bp_PD1"/>
    <property type="match status" value="1"/>
</dbReference>
<dbReference type="Proteomes" id="UP000287188">
    <property type="component" value="Unassembled WGS sequence"/>
</dbReference>
<dbReference type="OrthoDB" id="9798999at2"/>
<dbReference type="SUPFAM" id="SSF117856">
    <property type="entry name" value="AF0104/ALDC/Ptd012-like"/>
    <property type="match status" value="1"/>
</dbReference>
<dbReference type="PROSITE" id="PS51742">
    <property type="entry name" value="PPC"/>
    <property type="match status" value="1"/>
</dbReference>
<dbReference type="Pfam" id="PF03479">
    <property type="entry name" value="PCC"/>
    <property type="match status" value="1"/>
</dbReference>
<protein>
    <recommendedName>
        <fullName evidence="1">PPC domain-containing protein</fullName>
    </recommendedName>
</protein>
<keyword evidence="3" id="KW-1185">Reference proteome</keyword>
<dbReference type="EMBL" id="BIFS01000001">
    <property type="protein sequence ID" value="GCE19551.1"/>
    <property type="molecule type" value="Genomic_DNA"/>
</dbReference>
<dbReference type="Gene3D" id="3.30.1330.80">
    <property type="entry name" value="Hypothetical protein, similar to alpha- acetolactate decarboxylase, domain 2"/>
    <property type="match status" value="1"/>
</dbReference>
<name>A0A402AKA1_9CHLR</name>
<dbReference type="InterPro" id="IPR025707">
    <property type="entry name" value="DNA_bp_PD1"/>
</dbReference>
<organism evidence="2 3">
    <name type="scientific">Dictyobacter kobayashii</name>
    <dbReference type="NCBI Taxonomy" id="2014872"/>
    <lineage>
        <taxon>Bacteria</taxon>
        <taxon>Bacillati</taxon>
        <taxon>Chloroflexota</taxon>
        <taxon>Ktedonobacteria</taxon>
        <taxon>Ktedonobacterales</taxon>
        <taxon>Dictyobacteraceae</taxon>
        <taxon>Dictyobacter</taxon>
    </lineage>
</organism>
<dbReference type="CDD" id="cd11378">
    <property type="entry name" value="DUF296"/>
    <property type="match status" value="1"/>
</dbReference>
<evidence type="ECO:0000313" key="2">
    <source>
        <dbReference type="EMBL" id="GCE19551.1"/>
    </source>
</evidence>
<gene>
    <name evidence="2" type="ORF">KDK_33510</name>
</gene>
<proteinExistence type="predicted"/>
<dbReference type="PANTHER" id="PTHR34988:SF1">
    <property type="entry name" value="DNA-BINDING PROTEIN"/>
    <property type="match status" value="1"/>
</dbReference>